<name>A0A146LV78_LYGHE</name>
<protein>
    <submittedName>
        <fullName evidence="1">Chloride intracellular channel protein 6</fullName>
    </submittedName>
</protein>
<dbReference type="EMBL" id="GDHC01007045">
    <property type="protein sequence ID" value="JAQ11584.1"/>
    <property type="molecule type" value="Transcribed_RNA"/>
</dbReference>
<accession>A0A146LV78</accession>
<feature type="non-terminal residue" evidence="1">
    <location>
        <position position="111"/>
    </location>
</feature>
<evidence type="ECO:0000313" key="1">
    <source>
        <dbReference type="EMBL" id="JAQ11584.1"/>
    </source>
</evidence>
<organism evidence="1">
    <name type="scientific">Lygus hesperus</name>
    <name type="common">Western plant bug</name>
    <dbReference type="NCBI Taxonomy" id="30085"/>
    <lineage>
        <taxon>Eukaryota</taxon>
        <taxon>Metazoa</taxon>
        <taxon>Ecdysozoa</taxon>
        <taxon>Arthropoda</taxon>
        <taxon>Hexapoda</taxon>
        <taxon>Insecta</taxon>
        <taxon>Pterygota</taxon>
        <taxon>Neoptera</taxon>
        <taxon>Paraneoptera</taxon>
        <taxon>Hemiptera</taxon>
        <taxon>Heteroptera</taxon>
        <taxon>Panheteroptera</taxon>
        <taxon>Cimicomorpha</taxon>
        <taxon>Miridae</taxon>
        <taxon>Mirini</taxon>
        <taxon>Lygus</taxon>
    </lineage>
</organism>
<sequence>MYIVQVIHWYANFPDQIIVQFLLTPYGIQLLQNLLHPITVLQDVQRDTVEDVAEDAVNVEGTVKDAVNVQGGVKVAVNVEGGVKDAVNVEGRVKDAVNVEGRVKDAVNVEG</sequence>
<dbReference type="AlphaFoldDB" id="A0A146LV78"/>
<proteinExistence type="predicted"/>
<gene>
    <name evidence="1" type="primary">CLIC6</name>
    <name evidence="1" type="ORF">g.5476</name>
</gene>
<reference evidence="1" key="1">
    <citation type="journal article" date="2016" name="Gigascience">
        <title>De novo construction of an expanded transcriptome assembly for the western tarnished plant bug, Lygus hesperus.</title>
        <authorList>
            <person name="Tassone E.E."/>
            <person name="Geib S.M."/>
            <person name="Hall B."/>
            <person name="Fabrick J.A."/>
            <person name="Brent C.S."/>
            <person name="Hull J.J."/>
        </authorList>
    </citation>
    <scope>NUCLEOTIDE SEQUENCE</scope>
</reference>